<name>A0A8J2K1T4_9HEXA</name>
<reference evidence="1" key="1">
    <citation type="submission" date="2021-06" db="EMBL/GenBank/DDBJ databases">
        <authorList>
            <person name="Hodson N. C."/>
            <person name="Mongue J. A."/>
            <person name="Jaron S. K."/>
        </authorList>
    </citation>
    <scope>NUCLEOTIDE SEQUENCE</scope>
</reference>
<feature type="non-terminal residue" evidence="1">
    <location>
        <position position="1"/>
    </location>
</feature>
<dbReference type="AlphaFoldDB" id="A0A8J2K1T4"/>
<sequence>MILVSSSARVWNSTIPSVICHINNRIIITMHRLPRLARQVASTRIFQSTNFTV</sequence>
<proteinExistence type="predicted"/>
<organism evidence="1 2">
    <name type="scientific">Allacma fusca</name>
    <dbReference type="NCBI Taxonomy" id="39272"/>
    <lineage>
        <taxon>Eukaryota</taxon>
        <taxon>Metazoa</taxon>
        <taxon>Ecdysozoa</taxon>
        <taxon>Arthropoda</taxon>
        <taxon>Hexapoda</taxon>
        <taxon>Collembola</taxon>
        <taxon>Symphypleona</taxon>
        <taxon>Sminthuridae</taxon>
        <taxon>Allacma</taxon>
    </lineage>
</organism>
<evidence type="ECO:0000313" key="1">
    <source>
        <dbReference type="EMBL" id="CAG7731220.1"/>
    </source>
</evidence>
<keyword evidence="2" id="KW-1185">Reference proteome</keyword>
<evidence type="ECO:0000313" key="2">
    <source>
        <dbReference type="Proteomes" id="UP000708208"/>
    </source>
</evidence>
<accession>A0A8J2K1T4</accession>
<protein>
    <submittedName>
        <fullName evidence="1">Uncharacterized protein</fullName>
    </submittedName>
</protein>
<gene>
    <name evidence="1" type="ORF">AFUS01_LOCUS19826</name>
</gene>
<comment type="caution">
    <text evidence="1">The sequence shown here is derived from an EMBL/GenBank/DDBJ whole genome shotgun (WGS) entry which is preliminary data.</text>
</comment>
<dbReference type="EMBL" id="CAJVCH010208174">
    <property type="protein sequence ID" value="CAG7731220.1"/>
    <property type="molecule type" value="Genomic_DNA"/>
</dbReference>
<dbReference type="Proteomes" id="UP000708208">
    <property type="component" value="Unassembled WGS sequence"/>
</dbReference>